<dbReference type="OrthoDB" id="7860061at2"/>
<name>A0A501WAC5_9RHOB</name>
<dbReference type="Proteomes" id="UP000319255">
    <property type="component" value="Unassembled WGS sequence"/>
</dbReference>
<sequence length="139" mass="14165">MTRPLSLLAVLALAACATSDDPAQGGFFNGIAGLVGGGYDARIDAREQAVAESEAEGAALSGELARLESEHAALRRRIAAQESGLRARGVALPPDIAARSEAAGAIAPPDASEDDQVTALRRSIAEMRALSDELAALDG</sequence>
<keyword evidence="1" id="KW-0175">Coiled coil</keyword>
<evidence type="ECO:0000256" key="1">
    <source>
        <dbReference type="SAM" id="Coils"/>
    </source>
</evidence>
<keyword evidence="4" id="KW-1185">Reference proteome</keyword>
<evidence type="ECO:0000256" key="2">
    <source>
        <dbReference type="SAM" id="SignalP"/>
    </source>
</evidence>
<dbReference type="AlphaFoldDB" id="A0A501WAC5"/>
<feature type="coiled-coil region" evidence="1">
    <location>
        <begin position="50"/>
        <end position="84"/>
    </location>
</feature>
<proteinExistence type="predicted"/>
<dbReference type="EMBL" id="VFRP01000045">
    <property type="protein sequence ID" value="TPE46579.1"/>
    <property type="molecule type" value="Genomic_DNA"/>
</dbReference>
<dbReference type="RefSeq" id="WP_140456234.1">
    <property type="nucleotide sequence ID" value="NZ_VFRP01000045.1"/>
</dbReference>
<comment type="caution">
    <text evidence="3">The sequence shown here is derived from an EMBL/GenBank/DDBJ whole genome shotgun (WGS) entry which is preliminary data.</text>
</comment>
<feature type="chain" id="PRO_5021393515" evidence="2">
    <location>
        <begin position="20"/>
        <end position="139"/>
    </location>
</feature>
<accession>A0A501WAC5</accession>
<reference evidence="3 4" key="1">
    <citation type="submission" date="2019-06" db="EMBL/GenBank/DDBJ databases">
        <title>A novel bacterium of genus Amaricoccus, isolated from marine sediment.</title>
        <authorList>
            <person name="Huang H."/>
            <person name="Mo K."/>
            <person name="Hu Y."/>
        </authorList>
    </citation>
    <scope>NUCLEOTIDE SEQUENCE [LARGE SCALE GENOMIC DNA]</scope>
    <source>
        <strain evidence="3 4">HB172011</strain>
    </source>
</reference>
<evidence type="ECO:0000313" key="3">
    <source>
        <dbReference type="EMBL" id="TPE46579.1"/>
    </source>
</evidence>
<evidence type="ECO:0000313" key="4">
    <source>
        <dbReference type="Proteomes" id="UP000319255"/>
    </source>
</evidence>
<dbReference type="PROSITE" id="PS51257">
    <property type="entry name" value="PROKAR_LIPOPROTEIN"/>
    <property type="match status" value="1"/>
</dbReference>
<keyword evidence="2" id="KW-0732">Signal</keyword>
<gene>
    <name evidence="3" type="ORF">FJM51_21820</name>
</gene>
<organism evidence="3 4">
    <name type="scientific">Amaricoccus solimangrovi</name>
    <dbReference type="NCBI Taxonomy" id="2589815"/>
    <lineage>
        <taxon>Bacteria</taxon>
        <taxon>Pseudomonadati</taxon>
        <taxon>Pseudomonadota</taxon>
        <taxon>Alphaproteobacteria</taxon>
        <taxon>Rhodobacterales</taxon>
        <taxon>Paracoccaceae</taxon>
        <taxon>Amaricoccus</taxon>
    </lineage>
</organism>
<protein>
    <submittedName>
        <fullName evidence="3">Uncharacterized protein</fullName>
    </submittedName>
</protein>
<feature type="signal peptide" evidence="2">
    <location>
        <begin position="1"/>
        <end position="19"/>
    </location>
</feature>